<dbReference type="InterPro" id="IPR034744">
    <property type="entry name" value="RH2"/>
</dbReference>
<evidence type="ECO:0000256" key="2">
    <source>
        <dbReference type="ARBA" id="ARBA00004656"/>
    </source>
</evidence>
<keyword evidence="5" id="KW-0597">Phosphoprotein</keyword>
<dbReference type="InterPro" id="IPR034743">
    <property type="entry name" value="RH1"/>
</dbReference>
<evidence type="ECO:0000256" key="8">
    <source>
        <dbReference type="ARBA" id="ARBA00023136"/>
    </source>
</evidence>
<dbReference type="Pfam" id="PF16471">
    <property type="entry name" value="JIP_LZII"/>
    <property type="match status" value="1"/>
</dbReference>
<organism evidence="19 20">
    <name type="scientific">Patiria miniata</name>
    <name type="common">Bat star</name>
    <name type="synonym">Asterina miniata</name>
    <dbReference type="NCBI Taxonomy" id="46514"/>
    <lineage>
        <taxon>Eukaryota</taxon>
        <taxon>Metazoa</taxon>
        <taxon>Echinodermata</taxon>
        <taxon>Eleutherozoa</taxon>
        <taxon>Asterozoa</taxon>
        <taxon>Asteroidea</taxon>
        <taxon>Valvatacea</taxon>
        <taxon>Valvatida</taxon>
        <taxon>Asterinidae</taxon>
        <taxon>Patiria</taxon>
    </lineage>
</organism>
<dbReference type="Gene3D" id="1.20.58.1770">
    <property type="match status" value="1"/>
</dbReference>
<dbReference type="GO" id="GO:0005765">
    <property type="term" value="C:lysosomal membrane"/>
    <property type="evidence" value="ECO:0007669"/>
    <property type="project" value="UniProtKB-SubCell"/>
</dbReference>
<dbReference type="OMA" id="NDNITAC"/>
<evidence type="ECO:0000313" key="19">
    <source>
        <dbReference type="EnsemblMetazoa" id="XP_038055616.1"/>
    </source>
</evidence>
<comment type="function">
    <text evidence="10">The JNK-interacting protein (JIP) group of scaffold proteins selectively mediates JNK signaling by aggregating specific components of the MAPK cascade to form a functional JNK signaling module. Regulates lysosomal positioning by acting as an adapter protein which links PIP4P1-positive lysosomes to the dynein-dynactin complex. Assists PIKFYVE selective functionality in microtubule-based endosome-to-TGN trafficking.</text>
</comment>
<evidence type="ECO:0000256" key="11">
    <source>
        <dbReference type="ARBA" id="ARBA00071160"/>
    </source>
</evidence>
<feature type="region of interest" description="Disordered" evidence="16">
    <location>
        <begin position="832"/>
        <end position="861"/>
    </location>
</feature>
<evidence type="ECO:0000256" key="12">
    <source>
        <dbReference type="ARBA" id="ARBA00075367"/>
    </source>
</evidence>
<feature type="compositionally biased region" description="Polar residues" evidence="16">
    <location>
        <begin position="573"/>
        <end position="593"/>
    </location>
</feature>
<dbReference type="InterPro" id="IPR032486">
    <property type="entry name" value="JIP_LZII"/>
</dbReference>
<dbReference type="GO" id="GO:0005829">
    <property type="term" value="C:cytosol"/>
    <property type="evidence" value="ECO:0007669"/>
    <property type="project" value="UniProtKB-ARBA"/>
</dbReference>
<accession>A0A913ZX39</accession>
<dbReference type="RefSeq" id="XP_038055616.1">
    <property type="nucleotide sequence ID" value="XM_038199688.1"/>
</dbReference>
<evidence type="ECO:0000256" key="13">
    <source>
        <dbReference type="ARBA" id="ARBA00077184"/>
    </source>
</evidence>
<evidence type="ECO:0000259" key="18">
    <source>
        <dbReference type="PROSITE" id="PS51777"/>
    </source>
</evidence>
<dbReference type="GO" id="GO:0016192">
    <property type="term" value="P:vesicle-mediated transport"/>
    <property type="evidence" value="ECO:0007669"/>
    <property type="project" value="TreeGrafter"/>
</dbReference>
<evidence type="ECO:0000256" key="4">
    <source>
        <dbReference type="ARBA" id="ARBA00022490"/>
    </source>
</evidence>
<dbReference type="Pfam" id="PF09744">
    <property type="entry name" value="RH1"/>
    <property type="match status" value="1"/>
</dbReference>
<evidence type="ECO:0000256" key="16">
    <source>
        <dbReference type="SAM" id="MobiDB-lite"/>
    </source>
</evidence>
<evidence type="ECO:0000256" key="9">
    <source>
        <dbReference type="ARBA" id="ARBA00023228"/>
    </source>
</evidence>
<evidence type="ECO:0000256" key="14">
    <source>
        <dbReference type="ARBA" id="ARBA00078388"/>
    </source>
</evidence>
<feature type="domain" description="RH2" evidence="18">
    <location>
        <begin position="490"/>
        <end position="562"/>
    </location>
</feature>
<sequence length="1323" mass="146850">MLEDEIVYGTADDGDVSVMSERVQALASSIYREFERMIKCYDENVVKELMPLVVSVLENLDSTVGDNKKFDVEVELLKDDNEQLITQYDREKQLRKQADQKFLEYEDANDQERRALQARVENLELAQKQMTLKVKNYTDQVARHEYRESEMKQEYMILQKRHNEVLQKYMEHVERLKMAGQTDSVGSPRLFRLNLNRPHSPILMEGDVSGVTNETETAHSLNSPSAQQRNFVPNEQANNSDLHHEIMTSPDREILDGKKSKKTPQKTIETQAGVDTSNAATVTSPQQDNRTMNPELAAIVDSTPELNDKRAKRINIAGSQGESYSTIFDELDPSLITEMDEGASITAVEDYLLTQFKLSTDSMHAFQNAVDPSEFSDDSEESDVSYGFDVMSPDNFYGMGKEVENILLENSELRATKNALNVVKDDLIATVDELKSEIEVQRQEINGVKTTKGRLSLRITELEEEIKKLREENDKVAAVDEDEGVPMAQRKRFTRVEMARVLMERNQYKERLMELQEAVRWTEMIRASREHPSFEGKKNKSTIWKFFSNLFSTTPAAPQRRPSPHHGNIRYNAPTSSVTPSGKQRSQTIASLDNRTRAFEFLEDGDPRSNKDKREQYKKVKAHVRQDDGRVQAYGWSLPAKLPSPPKGPAQQTGSLLGVPVPVFCRPLTEKEPGTKIWCAAGVNLTGGRTRDGGSIVGASVFYSNSAPDQPIRKERSDSELNRLDDEITQQQKAICDSKKSQLSSLVWICSTTKDMSKVTVIDANQPQVLLDAFPVKNPHILCIASVPGAMESDYPSEDIEAADDTASVNSVTSNGSDSGFGNITLVTVSVPVTPRSATPSSEKGDGTHGEEGTEFKAEVSDAKFSNISSVEDAEQSITKAATTAPSADTVGMEGLVRDEHFGRGNSTSSTESEHSGDPLGVTNDPIPLEILRHRSSTAGASDLLKDGLSAAPTENDVMHEEFEKMTSIKPTMWMGGQDGCLYVHSAVSQWRRCLHSIKLKDSILSIVHTKGRVLAALANGTIAVFHRSTDGQWDVNNYHLLDLGRPQYSIRCMVLVYDRIWCGLRNKVHVIHPQTLKVERSFDAHPRKESQVRQLAWQGDGVWVSIRLDSTLRLYHAHTYQHLQDVDVDPYVSKMLGTGKLGFSFVRTTALMIACNRLWVGTGNGVIISIPLTETTKPTPTGGSRPGGVIRVYSDSKTDNVRPGNVIPFCSITQAQLSFHGHRDAVKFFVAIPGTAGGMTTSNSSSALDVAQSKTAMDKGAIKNMLVMSGGEGYIDFRAGDGDDEDESTASNNYGDDLTNSSRAARNERSHLIVWQVSGVAE</sequence>
<evidence type="ECO:0000256" key="7">
    <source>
        <dbReference type="ARBA" id="ARBA00023054"/>
    </source>
</evidence>
<comment type="subcellular location">
    <subcellularLocation>
        <location evidence="1">Cytoplasm</location>
        <location evidence="1">Perinuclear region</location>
    </subcellularLocation>
    <subcellularLocation>
        <location evidence="2">Lysosome membrane</location>
    </subcellularLocation>
</comment>
<dbReference type="GO" id="GO:0030159">
    <property type="term" value="F:signaling receptor complex adaptor activity"/>
    <property type="evidence" value="ECO:0007669"/>
    <property type="project" value="TreeGrafter"/>
</dbReference>
<keyword evidence="9" id="KW-0458">Lysosome</keyword>
<dbReference type="InterPro" id="IPR036322">
    <property type="entry name" value="WD40_repeat_dom_sf"/>
</dbReference>
<evidence type="ECO:0000313" key="20">
    <source>
        <dbReference type="Proteomes" id="UP000887568"/>
    </source>
</evidence>
<evidence type="ECO:0000256" key="3">
    <source>
        <dbReference type="ARBA" id="ARBA00009866"/>
    </source>
</evidence>
<feature type="region of interest" description="Disordered" evidence="16">
    <location>
        <begin position="555"/>
        <end position="594"/>
    </location>
</feature>
<feature type="region of interest" description="Disordered" evidence="16">
    <location>
        <begin position="900"/>
        <end position="925"/>
    </location>
</feature>
<feature type="region of interest" description="Disordered" evidence="16">
    <location>
        <begin position="1279"/>
        <end position="1304"/>
    </location>
</feature>
<dbReference type="EnsemblMetazoa" id="XM_038199688.1">
    <property type="protein sequence ID" value="XP_038055616.1"/>
    <property type="gene ID" value="LOC119727686"/>
</dbReference>
<dbReference type="GO" id="GO:0008432">
    <property type="term" value="F:JUN kinase binding"/>
    <property type="evidence" value="ECO:0007669"/>
    <property type="project" value="TreeGrafter"/>
</dbReference>
<feature type="compositionally biased region" description="Polar residues" evidence="16">
    <location>
        <begin position="1290"/>
        <end position="1304"/>
    </location>
</feature>
<evidence type="ECO:0000256" key="6">
    <source>
        <dbReference type="ARBA" id="ARBA00022990"/>
    </source>
</evidence>
<feature type="compositionally biased region" description="Basic and acidic residues" evidence="16">
    <location>
        <begin position="843"/>
        <end position="861"/>
    </location>
</feature>
<evidence type="ECO:0000259" key="17">
    <source>
        <dbReference type="PROSITE" id="PS51776"/>
    </source>
</evidence>
<evidence type="ECO:0000256" key="1">
    <source>
        <dbReference type="ARBA" id="ARBA00004556"/>
    </source>
</evidence>
<feature type="coiled-coil region" evidence="15">
    <location>
        <begin position="74"/>
        <end position="140"/>
    </location>
</feature>
<name>A0A913ZX39_PATMI</name>
<keyword evidence="7 15" id="KW-0175">Coiled coil</keyword>
<dbReference type="Proteomes" id="UP000887568">
    <property type="component" value="Unplaced"/>
</dbReference>
<keyword evidence="8" id="KW-0472">Membrane</keyword>
<dbReference type="FunFam" id="1.20.5.1000:FF:000001">
    <property type="entry name" value="C-Jun-amino-terminal kinase-interacting protein 3 isoform X2"/>
    <property type="match status" value="1"/>
</dbReference>
<dbReference type="PROSITE" id="PS51777">
    <property type="entry name" value="RH2"/>
    <property type="match status" value="1"/>
</dbReference>
<dbReference type="InterPro" id="IPR039911">
    <property type="entry name" value="JIP3/JIP4"/>
</dbReference>
<keyword evidence="4" id="KW-0963">Cytoplasm</keyword>
<evidence type="ECO:0000256" key="10">
    <source>
        <dbReference type="ARBA" id="ARBA00056878"/>
    </source>
</evidence>
<keyword evidence="6" id="KW-0007">Acetylation</keyword>
<feature type="domain" description="RH1" evidence="17">
    <location>
        <begin position="6"/>
        <end position="94"/>
    </location>
</feature>
<dbReference type="Gene3D" id="2.130.10.10">
    <property type="entry name" value="YVTN repeat-like/Quinoprotein amine dehydrogenase"/>
    <property type="match status" value="1"/>
</dbReference>
<dbReference type="Pfam" id="PF19056">
    <property type="entry name" value="WD40_2"/>
    <property type="match status" value="1"/>
</dbReference>
<dbReference type="FunFam" id="1.20.58.1770:FF:000001">
    <property type="entry name" value="C-Jun-amino-terminal kinase-interacting protein 3 isoform X1"/>
    <property type="match status" value="1"/>
</dbReference>
<dbReference type="FunFam" id="2.130.10.10:FF:000700">
    <property type="entry name" value="Sperm-associated antigen 9a"/>
    <property type="match status" value="1"/>
</dbReference>
<dbReference type="OrthoDB" id="10256043at2759"/>
<dbReference type="PROSITE" id="PS51776">
    <property type="entry name" value="RH1"/>
    <property type="match status" value="1"/>
</dbReference>
<dbReference type="InterPro" id="IPR015943">
    <property type="entry name" value="WD40/YVTN_repeat-like_dom_sf"/>
</dbReference>
<dbReference type="GeneID" id="119727686"/>
<protein>
    <recommendedName>
        <fullName evidence="11">C-Jun-amino-terminal kinase-interacting protein 4</fullName>
    </recommendedName>
    <alternativeName>
        <fullName evidence="13">JNK-associated leucine-zipper protein</fullName>
    </alternativeName>
    <alternativeName>
        <fullName evidence="14">Mitogen-activated protein kinase 8-interacting protein 4</fullName>
    </alternativeName>
    <alternativeName>
        <fullName evidence="12">Sperm-associated antigen 9</fullName>
    </alternativeName>
</protein>
<comment type="similarity">
    <text evidence="3">Belongs to the JIP scaffold family.</text>
</comment>
<keyword evidence="20" id="KW-1185">Reference proteome</keyword>
<evidence type="ECO:0000256" key="5">
    <source>
        <dbReference type="ARBA" id="ARBA00022553"/>
    </source>
</evidence>
<evidence type="ECO:0000256" key="15">
    <source>
        <dbReference type="SAM" id="Coils"/>
    </source>
</evidence>
<dbReference type="Gene3D" id="1.20.5.1000">
    <property type="entry name" value="arf6 gtpase in complex with a specific effector, jip4"/>
    <property type="match status" value="1"/>
</dbReference>
<proteinExistence type="inferred from homology"/>
<dbReference type="SUPFAM" id="SSF50978">
    <property type="entry name" value="WD40 repeat-like"/>
    <property type="match status" value="1"/>
</dbReference>
<dbReference type="GO" id="GO:0005078">
    <property type="term" value="F:MAP-kinase scaffold activity"/>
    <property type="evidence" value="ECO:0007669"/>
    <property type="project" value="InterPro"/>
</dbReference>
<dbReference type="PANTHER" id="PTHR13886">
    <property type="entry name" value="JNK/SAPK-ASSOCIATED PROTEIN"/>
    <property type="match status" value="1"/>
</dbReference>
<dbReference type="GO" id="GO:0048471">
    <property type="term" value="C:perinuclear region of cytoplasm"/>
    <property type="evidence" value="ECO:0007669"/>
    <property type="project" value="UniProtKB-SubCell"/>
</dbReference>
<dbReference type="PANTHER" id="PTHR13886:SF4">
    <property type="entry name" value="JNK-INTERACTING PROTEIN 3"/>
    <property type="match status" value="1"/>
</dbReference>
<reference evidence="19" key="1">
    <citation type="submission" date="2022-11" db="UniProtKB">
        <authorList>
            <consortium name="EnsemblMetazoa"/>
        </authorList>
    </citation>
    <scope>IDENTIFICATION</scope>
</reference>
<dbReference type="GO" id="GO:0019894">
    <property type="term" value="F:kinesin binding"/>
    <property type="evidence" value="ECO:0007669"/>
    <property type="project" value="TreeGrafter"/>
</dbReference>
<feature type="coiled-coil region" evidence="15">
    <location>
        <begin position="417"/>
        <end position="518"/>
    </location>
</feature>